<reference evidence="7 8" key="1">
    <citation type="submission" date="2024-01" db="EMBL/GenBank/DDBJ databases">
        <title>Niabella digestum sp. nov., isolated from waste digestion system.</title>
        <authorList>
            <person name="Zhang L."/>
        </authorList>
    </citation>
    <scope>NUCLEOTIDE SEQUENCE [LARGE SCALE GENOMIC DNA]</scope>
    <source>
        <strain evidence="7 8">A18</strain>
    </source>
</reference>
<proteinExistence type="inferred from homology"/>
<protein>
    <submittedName>
        <fullName evidence="7">DNA recombination protein RmuC</fullName>
    </submittedName>
</protein>
<evidence type="ECO:0000256" key="4">
    <source>
        <dbReference type="ARBA" id="ARBA00023172"/>
    </source>
</evidence>
<keyword evidence="3 5" id="KW-0175">Coiled coil</keyword>
<keyword evidence="8" id="KW-1185">Reference proteome</keyword>
<comment type="function">
    <text evidence="1">Involved in DNA recombination.</text>
</comment>
<feature type="coiled-coil region" evidence="5">
    <location>
        <begin position="29"/>
        <end position="256"/>
    </location>
</feature>
<organism evidence="7 8">
    <name type="scientific">Niabella digestorum</name>
    <dbReference type="NCBI Taxonomy" id="3117701"/>
    <lineage>
        <taxon>Bacteria</taxon>
        <taxon>Pseudomonadati</taxon>
        <taxon>Bacteroidota</taxon>
        <taxon>Chitinophagia</taxon>
        <taxon>Chitinophagales</taxon>
        <taxon>Chitinophagaceae</taxon>
        <taxon>Niabella</taxon>
    </lineage>
</organism>
<evidence type="ECO:0000256" key="2">
    <source>
        <dbReference type="ARBA" id="ARBA00009840"/>
    </source>
</evidence>
<dbReference type="EMBL" id="JAZGLY010000009">
    <property type="protein sequence ID" value="MEE6188260.1"/>
    <property type="molecule type" value="Genomic_DNA"/>
</dbReference>
<evidence type="ECO:0000313" key="7">
    <source>
        <dbReference type="EMBL" id="MEE6188260.1"/>
    </source>
</evidence>
<evidence type="ECO:0000256" key="3">
    <source>
        <dbReference type="ARBA" id="ARBA00023054"/>
    </source>
</evidence>
<sequence>MDTIALIYILAGTIVGILIGWLIAKRSAVQEQLRIAENAQQKYAELEHQYIALQASSDSKLQAAEANLQLRLQDNHNLKEEIFVIRKELDDYRQQLASVKAVYDTTRMNLIEKNNEYLRTKNQHEQLQQECVQLQQQLTTAKAENNVLKEKLEIQKNEIEALNKKFQTEFENIANKILETKVSTFTELNKENLKNILEPLGENIKEFKKQVQDTYGKESNERYSLKNEIKNLMLLNQQLSKEAQNLTRALKSESKTQGRWGELILENILEKSGLRKNEEFFMEYQLYDKDGQPLINAVTGKKMRPDALIMYPDNRHVIIDAKVSLSAFIRYTEAEDESTQEAELMAHIRSVKAHIDELHIKAYDDYDKSMDFVMMFIPNEAAYFAALKGDPGIWEYAYDRRILLISPTNLIAALKLLADLWKRERNDRNSLEIANRALKMYEKLVNFVESLETVGKYLESARSKYEEATKQLHTGKDNFFAQAKKMRELLHYKKPKDLPQAKLDLGEDNHNASISE</sequence>
<comment type="caution">
    <text evidence="7">The sequence shown here is derived from an EMBL/GenBank/DDBJ whole genome shotgun (WGS) entry which is preliminary data.</text>
</comment>
<keyword evidence="6" id="KW-1133">Transmembrane helix</keyword>
<dbReference type="RefSeq" id="WP_330975666.1">
    <property type="nucleotide sequence ID" value="NZ_JAZGLY010000009.1"/>
</dbReference>
<dbReference type="InterPro" id="IPR003798">
    <property type="entry name" value="DNA_recombination_RmuC"/>
</dbReference>
<dbReference type="PANTHER" id="PTHR30563:SF0">
    <property type="entry name" value="DNA RECOMBINATION PROTEIN RMUC"/>
    <property type="match status" value="1"/>
</dbReference>
<keyword evidence="6" id="KW-0812">Transmembrane</keyword>
<evidence type="ECO:0000256" key="1">
    <source>
        <dbReference type="ARBA" id="ARBA00003416"/>
    </source>
</evidence>
<evidence type="ECO:0000256" key="6">
    <source>
        <dbReference type="SAM" id="Phobius"/>
    </source>
</evidence>
<accession>A0ABU7RJS4</accession>
<evidence type="ECO:0000313" key="8">
    <source>
        <dbReference type="Proteomes" id="UP001357452"/>
    </source>
</evidence>
<feature type="transmembrane region" description="Helical" evidence="6">
    <location>
        <begin position="6"/>
        <end position="24"/>
    </location>
</feature>
<dbReference type="Pfam" id="PF02646">
    <property type="entry name" value="RmuC"/>
    <property type="match status" value="1"/>
</dbReference>
<dbReference type="Proteomes" id="UP001357452">
    <property type="component" value="Unassembled WGS sequence"/>
</dbReference>
<name>A0ABU7RJS4_9BACT</name>
<keyword evidence="6" id="KW-0472">Membrane</keyword>
<gene>
    <name evidence="7" type="primary">rmuC</name>
    <name evidence="7" type="ORF">V2H41_13350</name>
</gene>
<evidence type="ECO:0000256" key="5">
    <source>
        <dbReference type="SAM" id="Coils"/>
    </source>
</evidence>
<dbReference type="PANTHER" id="PTHR30563">
    <property type="entry name" value="DNA RECOMBINATION PROTEIN RMUC"/>
    <property type="match status" value="1"/>
</dbReference>
<keyword evidence="4" id="KW-0233">DNA recombination</keyword>
<comment type="similarity">
    <text evidence="2">Belongs to the RmuC family.</text>
</comment>